<keyword evidence="4" id="KW-1185">Reference proteome</keyword>
<evidence type="ECO:0000313" key="3">
    <source>
        <dbReference type="EMBL" id="WWC70807.1"/>
    </source>
</evidence>
<feature type="region of interest" description="Disordered" evidence="1">
    <location>
        <begin position="45"/>
        <end position="69"/>
    </location>
</feature>
<dbReference type="GeneID" id="30170666"/>
<reference evidence="2" key="3">
    <citation type="submission" date="2016-07" db="EMBL/GenBank/DDBJ databases">
        <title>Evolution of pathogenesis and genome organization in the Tremellales.</title>
        <authorList>
            <person name="Cuomo C."/>
            <person name="Litvintseva A."/>
            <person name="Heitman J."/>
            <person name="Chen Y."/>
            <person name="Sun S."/>
            <person name="Springer D."/>
            <person name="Dromer F."/>
            <person name="Young S."/>
            <person name="Zeng Q."/>
            <person name="Chapman S."/>
            <person name="Gujja S."/>
            <person name="Saif S."/>
            <person name="Birren B."/>
        </authorList>
    </citation>
    <scope>NUCLEOTIDE SEQUENCE</scope>
    <source>
        <strain evidence="2">CBS 10737</strain>
    </source>
</reference>
<evidence type="ECO:0000313" key="2">
    <source>
        <dbReference type="EMBL" id="OCF51582.1"/>
    </source>
</evidence>
<evidence type="ECO:0000313" key="4">
    <source>
        <dbReference type="Proteomes" id="UP000094020"/>
    </source>
</evidence>
<dbReference type="KEGG" id="kpin:30170666"/>
<reference evidence="3" key="2">
    <citation type="submission" date="2013-07" db="EMBL/GenBank/DDBJ databases">
        <authorList>
            <consortium name="The Broad Institute Genome Sequencing Platform"/>
            <person name="Cuomo C."/>
            <person name="Litvintseva A."/>
            <person name="Chen Y."/>
            <person name="Heitman J."/>
            <person name="Sun S."/>
            <person name="Springer D."/>
            <person name="Dromer F."/>
            <person name="Young S.K."/>
            <person name="Zeng Q."/>
            <person name="Gargeya S."/>
            <person name="Fitzgerald M."/>
            <person name="Abouelleil A."/>
            <person name="Alvarado L."/>
            <person name="Berlin A.M."/>
            <person name="Chapman S.B."/>
            <person name="Dewar J."/>
            <person name="Goldberg J."/>
            <person name="Griggs A."/>
            <person name="Gujja S."/>
            <person name="Hansen M."/>
            <person name="Howarth C."/>
            <person name="Imamovic A."/>
            <person name="Larimer J."/>
            <person name="McCowan C."/>
            <person name="Murphy C."/>
            <person name="Pearson M."/>
            <person name="Priest M."/>
            <person name="Roberts A."/>
            <person name="Saif S."/>
            <person name="Shea T."/>
            <person name="Sykes S."/>
            <person name="Wortman J."/>
            <person name="Nusbaum C."/>
            <person name="Birren B."/>
        </authorList>
    </citation>
    <scope>NUCLEOTIDE SEQUENCE</scope>
    <source>
        <strain evidence="3">CBS 10737</strain>
    </source>
</reference>
<dbReference type="RefSeq" id="XP_019012801.1">
    <property type="nucleotide sequence ID" value="XM_019154061.1"/>
</dbReference>
<reference evidence="2" key="1">
    <citation type="submission" date="2013-07" db="EMBL/GenBank/DDBJ databases">
        <title>The Genome Sequence of Cryptococcus pinus CBS10737.</title>
        <authorList>
            <consortium name="The Broad Institute Genome Sequencing Platform"/>
            <person name="Cuomo C."/>
            <person name="Litvintseva A."/>
            <person name="Chen Y."/>
            <person name="Heitman J."/>
            <person name="Sun S."/>
            <person name="Springer D."/>
            <person name="Dromer F."/>
            <person name="Young S.K."/>
            <person name="Zeng Q."/>
            <person name="Gargeya S."/>
            <person name="Fitzgerald M."/>
            <person name="Abouelleil A."/>
            <person name="Alvarado L."/>
            <person name="Berlin A.M."/>
            <person name="Chapman S.B."/>
            <person name="Dewar J."/>
            <person name="Goldberg J."/>
            <person name="Griggs A."/>
            <person name="Gujja S."/>
            <person name="Hansen M."/>
            <person name="Howarth C."/>
            <person name="Imamovic A."/>
            <person name="Larimer J."/>
            <person name="McCowan C."/>
            <person name="Murphy C."/>
            <person name="Pearson M."/>
            <person name="Priest M."/>
            <person name="Roberts A."/>
            <person name="Saif S."/>
            <person name="Shea T."/>
            <person name="Sykes S."/>
            <person name="Wortman J."/>
            <person name="Nusbaum C."/>
            <person name="Birren B."/>
        </authorList>
    </citation>
    <scope>NUCLEOTIDE SEQUENCE [LARGE SCALE GENOMIC DNA]</scope>
    <source>
        <strain evidence="2">CBS 10737</strain>
    </source>
</reference>
<reference evidence="3" key="4">
    <citation type="submission" date="2024-02" db="EMBL/GenBank/DDBJ databases">
        <title>Comparative genomics of Cryptococcus and Kwoniella reveals pathogenesis evolution and contrasting modes of karyotype evolution via chromosome fusion or intercentromeric recombination.</title>
        <authorList>
            <person name="Coelho M.A."/>
            <person name="David-Palma M."/>
            <person name="Shea T."/>
            <person name="Bowers K."/>
            <person name="McGinley-Smith S."/>
            <person name="Mohammad A.W."/>
            <person name="Gnirke A."/>
            <person name="Yurkov A.M."/>
            <person name="Nowrousian M."/>
            <person name="Sun S."/>
            <person name="Cuomo C.A."/>
            <person name="Heitman J."/>
        </authorList>
    </citation>
    <scope>NUCLEOTIDE SEQUENCE</scope>
    <source>
        <strain evidence="3">CBS 10737</strain>
    </source>
</reference>
<dbReference type="EMBL" id="CP144524">
    <property type="protein sequence ID" value="WWC70807.1"/>
    <property type="molecule type" value="Genomic_DNA"/>
</dbReference>
<sequence length="98" mass="10542">MSNDYFCAVAPAHNATDLWEDSPPNGTRSIEAGPSGKGYIINTLNTSNTTGTTTTNSATSPATTSSGKTSARYQKVGITDRNFMFGLVVLTWLTKKFW</sequence>
<dbReference type="Proteomes" id="UP000094020">
    <property type="component" value="Chromosome 6"/>
</dbReference>
<accession>A0A1B9I7N6</accession>
<evidence type="ECO:0000256" key="1">
    <source>
        <dbReference type="SAM" id="MobiDB-lite"/>
    </source>
</evidence>
<proteinExistence type="predicted"/>
<organism evidence="2">
    <name type="scientific">Kwoniella pini CBS 10737</name>
    <dbReference type="NCBI Taxonomy" id="1296096"/>
    <lineage>
        <taxon>Eukaryota</taxon>
        <taxon>Fungi</taxon>
        <taxon>Dikarya</taxon>
        <taxon>Basidiomycota</taxon>
        <taxon>Agaricomycotina</taxon>
        <taxon>Tremellomycetes</taxon>
        <taxon>Tremellales</taxon>
        <taxon>Cryptococcaceae</taxon>
        <taxon>Kwoniella</taxon>
    </lineage>
</organism>
<dbReference type="AlphaFoldDB" id="A0A1B9I7N6"/>
<name>A0A1B9I7N6_9TREE</name>
<protein>
    <submittedName>
        <fullName evidence="2">Uncharacterized protein</fullName>
    </submittedName>
</protein>
<gene>
    <name evidence="2" type="ORF">I206_02297</name>
    <name evidence="3" type="ORF">I206_104759</name>
</gene>
<dbReference type="EMBL" id="KV700115">
    <property type="protein sequence ID" value="OCF51582.1"/>
    <property type="molecule type" value="Genomic_DNA"/>
</dbReference>